<dbReference type="EC" id="1.13.11.43" evidence="6"/>
<evidence type="ECO:0000313" key="6">
    <source>
        <dbReference type="EMBL" id="CAG9182799.1"/>
    </source>
</evidence>
<dbReference type="Proteomes" id="UP000706525">
    <property type="component" value="Unassembled WGS sequence"/>
</dbReference>
<dbReference type="PANTHER" id="PTHR10543">
    <property type="entry name" value="BETA-CAROTENE DIOXYGENASE"/>
    <property type="match status" value="1"/>
</dbReference>
<evidence type="ECO:0000256" key="5">
    <source>
        <dbReference type="ARBA" id="ARBA00023004"/>
    </source>
</evidence>
<evidence type="ECO:0000256" key="2">
    <source>
        <dbReference type="ARBA" id="ARBA00006787"/>
    </source>
</evidence>
<evidence type="ECO:0000256" key="1">
    <source>
        <dbReference type="ARBA" id="ARBA00001954"/>
    </source>
</evidence>
<dbReference type="PANTHER" id="PTHR10543:SF89">
    <property type="entry name" value="CAROTENOID 9,10(9',10')-CLEAVAGE DIOXYGENASE 1"/>
    <property type="match status" value="1"/>
</dbReference>
<name>A0ABM8XR85_9BURK</name>
<accession>A0ABM8XR85</accession>
<keyword evidence="7" id="KW-1185">Reference proteome</keyword>
<sequence>MSQPFPPHFYLSGNFAPLSIECDAHDLPIVGELPRALHGTLYRNGPNPQFAPRDNDYHWFTGDGMIHAFELGDGRARYRNRWVRTRKFELERAAGQSLFGSWGNPATTDPSVRDETSSLANTNIVWHGGRLLALEEADPPIEMDPGTLATRGEYRYGGKLAGAMTAHPKIDPVTGEMVYFAYSASGPISNGMAFGVVNGDGRITHTAAFDAPFSSMVHDFLVTPRYALFPILPIVGSMARAMRGESMYLWEPERGSHIGILPRDGRGGGDASQLRWFRGESCYVFHTMNAWEDGDLIHADVLQYDNPGMFNPGATGPGTRARLCRWTFDMASNSDQFQRTWLDDLGSEFPRIDDRHATLPYRHGFFASRLHADSLRSTYDTLVHIDHGTGTRRMHTLPLGDALSEPVFVPRAADAAEGDGWLLSTVYRGQQHRSDLAVYDTADIAAGPVATVQLSHRVPFGFHGNWVPAAN</sequence>
<keyword evidence="5" id="KW-0408">Iron</keyword>
<evidence type="ECO:0000313" key="7">
    <source>
        <dbReference type="Proteomes" id="UP000706525"/>
    </source>
</evidence>
<dbReference type="GO" id="GO:0050054">
    <property type="term" value="F:lignostilbene alpha beta-dioxygenase activity"/>
    <property type="evidence" value="ECO:0007669"/>
    <property type="project" value="UniProtKB-EC"/>
</dbReference>
<proteinExistence type="inferred from homology"/>
<keyword evidence="3" id="KW-0479">Metal-binding</keyword>
<comment type="similarity">
    <text evidence="2">Belongs to the carotenoid oxygenase family.</text>
</comment>
<comment type="cofactor">
    <cofactor evidence="1">
        <name>Fe(2+)</name>
        <dbReference type="ChEBI" id="CHEBI:29033"/>
    </cofactor>
</comment>
<organism evidence="6 7">
    <name type="scientific">Cupriavidus pampae</name>
    <dbReference type="NCBI Taxonomy" id="659251"/>
    <lineage>
        <taxon>Bacteria</taxon>
        <taxon>Pseudomonadati</taxon>
        <taxon>Pseudomonadota</taxon>
        <taxon>Betaproteobacteria</taxon>
        <taxon>Burkholderiales</taxon>
        <taxon>Burkholderiaceae</taxon>
        <taxon>Cupriavidus</taxon>
    </lineage>
</organism>
<protein>
    <submittedName>
        <fullName evidence="6">Lignostilbene-alpha,beta-dioxygenase isozyme I</fullName>
        <ecNumber evidence="6">1.13.11.43</ecNumber>
    </submittedName>
</protein>
<dbReference type="RefSeq" id="WP_223993634.1">
    <property type="nucleotide sequence ID" value="NZ_CAJZAG010000011.1"/>
</dbReference>
<keyword evidence="4 6" id="KW-0560">Oxidoreductase</keyword>
<evidence type="ECO:0000256" key="4">
    <source>
        <dbReference type="ARBA" id="ARBA00023002"/>
    </source>
</evidence>
<comment type="caution">
    <text evidence="6">The sequence shown here is derived from an EMBL/GenBank/DDBJ whole genome shotgun (WGS) entry which is preliminary data.</text>
</comment>
<dbReference type="Pfam" id="PF03055">
    <property type="entry name" value="RPE65"/>
    <property type="match status" value="1"/>
</dbReference>
<reference evidence="6 7" key="1">
    <citation type="submission" date="2021-08" db="EMBL/GenBank/DDBJ databases">
        <authorList>
            <person name="Peeters C."/>
        </authorList>
    </citation>
    <scope>NUCLEOTIDE SEQUENCE [LARGE SCALE GENOMIC DNA]</scope>
    <source>
        <strain evidence="6 7">LMG 32289</strain>
    </source>
</reference>
<evidence type="ECO:0000256" key="3">
    <source>
        <dbReference type="ARBA" id="ARBA00022723"/>
    </source>
</evidence>
<dbReference type="InterPro" id="IPR004294">
    <property type="entry name" value="Carotenoid_Oase"/>
</dbReference>
<dbReference type="EMBL" id="CAJZAG010000011">
    <property type="protein sequence ID" value="CAG9182799.1"/>
    <property type="molecule type" value="Genomic_DNA"/>
</dbReference>
<gene>
    <name evidence="6" type="ORF">LMG32289_05197</name>
</gene>